<dbReference type="AlphaFoldDB" id="A0A9Y1FLX8"/>
<accession>A0A9Y1FLX8</accession>
<sequence length="263" mass="29182">MWTSEHKPIVGVFGFSGCAGDQLRLIHMEDELVSLFTTAEIKFFHMAQSHQEVEHVDIALVEGSINTKKQLEELKEIREKSTFLVALGTCACFGGIQYLNEKDEAFEERFRHVYGSNIKKKEFIVGEAIPPQPLCNFVKVDAMVPGCPIEKDNLLPIYTKLIKGIRPQKYPAPVCVECKLEGNDCLLLHGIPCIGPVVSAGCGAICPSHNLPCVGCWGPYEAANYKSMIDKLEEIGVDKETALRKIKLFGGSKAEEELEKVIK</sequence>
<dbReference type="PANTHER" id="PTHR42845">
    <property type="entry name" value="COENZYME F420-REDUCING HYDROGENASE, GAMMA SUBUNIT"/>
    <property type="match status" value="1"/>
</dbReference>
<dbReference type="Proteomes" id="UP001201020">
    <property type="component" value="Chromosome"/>
</dbReference>
<dbReference type="SUPFAM" id="SSF56770">
    <property type="entry name" value="HydA/Nqo6-like"/>
    <property type="match status" value="1"/>
</dbReference>
<dbReference type="InterPro" id="IPR037024">
    <property type="entry name" value="NiFe_Hase_small_N_sf"/>
</dbReference>
<dbReference type="GO" id="GO:0016491">
    <property type="term" value="F:oxidoreductase activity"/>
    <property type="evidence" value="ECO:0007669"/>
    <property type="project" value="UniProtKB-KW"/>
</dbReference>
<organism evidence="3">
    <name type="scientific">Candidatus Heimdallarchaeum aukensis</name>
    <dbReference type="NCBI Taxonomy" id="2876573"/>
    <lineage>
        <taxon>Archaea</taxon>
        <taxon>Promethearchaeati</taxon>
        <taxon>Candidatus Heimdallarchaeota</taxon>
        <taxon>Candidatus Heimdallarchaeia (ex Rinke et al. 2021) (nom. nud.)</taxon>
        <taxon>Candidatus Heimdallarchaeales</taxon>
        <taxon>Candidatus Heimdallarchaeaceae</taxon>
        <taxon>Candidatus Heimdallarchaeum</taxon>
    </lineage>
</organism>
<dbReference type="PANTHER" id="PTHR42845:SF3">
    <property type="entry name" value="CYTOSOLIC NIFE-HYDROGENASE, DELTA SUBUNIT"/>
    <property type="match status" value="1"/>
</dbReference>
<feature type="domain" description="NADH:ubiquinone oxidoreductase-like 20kDa subunit" evidence="2">
    <location>
        <begin position="18"/>
        <end position="158"/>
    </location>
</feature>
<dbReference type="EMBL" id="CP084166">
    <property type="protein sequence ID" value="UJG41023.1"/>
    <property type="molecule type" value="Genomic_DNA"/>
</dbReference>
<protein>
    <recommendedName>
        <fullName evidence="2">NADH:ubiquinone oxidoreductase-like 20kDa subunit domain-containing protein</fullName>
    </recommendedName>
</protein>
<reference evidence="3" key="1">
    <citation type="journal article" date="2022" name="Nat. Microbiol.">
        <title>Unique mobile elements and scalable gene flow at the prokaryote-eukaryote boundary revealed by circularized Asgard archaea genomes.</title>
        <authorList>
            <person name="Wu F."/>
            <person name="Speth D.R."/>
            <person name="Philosof A."/>
            <person name="Cremiere A."/>
            <person name="Narayanan A."/>
            <person name="Barco R.A."/>
            <person name="Connon S.A."/>
            <person name="Amend J.P."/>
            <person name="Antoshechkin I.A."/>
            <person name="Orphan V.J."/>
        </authorList>
    </citation>
    <scope>NUCLEOTIDE SEQUENCE</scope>
    <source>
        <strain evidence="3">PM71</strain>
    </source>
</reference>
<name>A0A9Y1FLX8_9ARCH</name>
<evidence type="ECO:0000313" key="3">
    <source>
        <dbReference type="EMBL" id="UJG41023.1"/>
    </source>
</evidence>
<dbReference type="GO" id="GO:0051536">
    <property type="term" value="F:iron-sulfur cluster binding"/>
    <property type="evidence" value="ECO:0007669"/>
    <property type="project" value="InterPro"/>
</dbReference>
<dbReference type="InterPro" id="IPR006137">
    <property type="entry name" value="NADH_UbQ_OxRdtase-like_20kDa"/>
</dbReference>
<dbReference type="Pfam" id="PF01058">
    <property type="entry name" value="Oxidored_q6"/>
    <property type="match status" value="1"/>
</dbReference>
<dbReference type="InterPro" id="IPR051349">
    <property type="entry name" value="Hydrogenase_assoc-protein"/>
</dbReference>
<keyword evidence="1" id="KW-0560">Oxidoreductase</keyword>
<proteinExistence type="predicted"/>
<evidence type="ECO:0000256" key="1">
    <source>
        <dbReference type="ARBA" id="ARBA00023002"/>
    </source>
</evidence>
<dbReference type="Gene3D" id="3.40.50.700">
    <property type="entry name" value="NADH:ubiquinone oxidoreductase-like, 20kDa subunit"/>
    <property type="match status" value="1"/>
</dbReference>
<evidence type="ECO:0000259" key="2">
    <source>
        <dbReference type="Pfam" id="PF01058"/>
    </source>
</evidence>
<gene>
    <name evidence="3" type="ORF">K9W45_00850</name>
</gene>
<dbReference type="PROSITE" id="PS51257">
    <property type="entry name" value="PROKAR_LIPOPROTEIN"/>
    <property type="match status" value="1"/>
</dbReference>